<dbReference type="EMBL" id="JACBKZ010000007">
    <property type="protein sequence ID" value="KAF5946440.1"/>
    <property type="molecule type" value="Genomic_DNA"/>
</dbReference>
<evidence type="ECO:0000313" key="2">
    <source>
        <dbReference type="Proteomes" id="UP000593564"/>
    </source>
</evidence>
<evidence type="ECO:0000313" key="1">
    <source>
        <dbReference type="EMBL" id="KAF5946440.1"/>
    </source>
</evidence>
<keyword evidence="2" id="KW-1185">Reference proteome</keyword>
<reference evidence="1 2" key="2">
    <citation type="submission" date="2020-07" db="EMBL/GenBank/DDBJ databases">
        <title>Genome assembly of wild tea tree DASZ reveals pedigree and selection history of tea varieties.</title>
        <authorList>
            <person name="Zhang W."/>
        </authorList>
    </citation>
    <scope>NUCLEOTIDE SEQUENCE [LARGE SCALE GENOMIC DNA]</scope>
    <source>
        <strain evidence="2">cv. G240</strain>
        <tissue evidence="1">Leaf</tissue>
    </source>
</reference>
<sequence>MCIQNSLLQMLSTVLMPSQSSQSEDIYLSVLSGATYGSAMLRAAIEKSSAIFDKRKHKSDCQSYLAVLLFSRRASKAEIRERKDWVTNALNATRVAMEKGIVPDKKCNRVSYFSYCRGFRCLNTYIGHPCPCDRRKWICYSCNYNCYRNCCR</sequence>
<reference evidence="2" key="1">
    <citation type="journal article" date="2020" name="Nat. Commun.">
        <title>Genome assembly of wild tea tree DASZ reveals pedigree and selection history of tea varieties.</title>
        <authorList>
            <person name="Zhang W."/>
            <person name="Zhang Y."/>
            <person name="Qiu H."/>
            <person name="Guo Y."/>
            <person name="Wan H."/>
            <person name="Zhang X."/>
            <person name="Scossa F."/>
            <person name="Alseekh S."/>
            <person name="Zhang Q."/>
            <person name="Wang P."/>
            <person name="Xu L."/>
            <person name="Schmidt M.H."/>
            <person name="Jia X."/>
            <person name="Li D."/>
            <person name="Zhu A."/>
            <person name="Guo F."/>
            <person name="Chen W."/>
            <person name="Ni D."/>
            <person name="Usadel B."/>
            <person name="Fernie A.R."/>
            <person name="Wen W."/>
        </authorList>
    </citation>
    <scope>NUCLEOTIDE SEQUENCE [LARGE SCALE GENOMIC DNA]</scope>
    <source>
        <strain evidence="2">cv. G240</strain>
    </source>
</reference>
<gene>
    <name evidence="1" type="ORF">HYC85_016668</name>
</gene>
<comment type="caution">
    <text evidence="1">The sequence shown here is derived from an EMBL/GenBank/DDBJ whole genome shotgun (WGS) entry which is preliminary data.</text>
</comment>
<dbReference type="AlphaFoldDB" id="A0A7J7H0G7"/>
<dbReference type="InterPro" id="IPR027410">
    <property type="entry name" value="TCP-1-like_intermed_sf"/>
</dbReference>
<accession>A0A7J7H0G7</accession>
<name>A0A7J7H0G7_CAMSI</name>
<dbReference type="InterPro" id="IPR027409">
    <property type="entry name" value="GroEL-like_apical_dom_sf"/>
</dbReference>
<proteinExistence type="predicted"/>
<dbReference type="Gene3D" id="3.50.7.10">
    <property type="entry name" value="GroEL"/>
    <property type="match status" value="1"/>
</dbReference>
<organism evidence="1 2">
    <name type="scientific">Camellia sinensis</name>
    <name type="common">Tea plant</name>
    <name type="synonym">Thea sinensis</name>
    <dbReference type="NCBI Taxonomy" id="4442"/>
    <lineage>
        <taxon>Eukaryota</taxon>
        <taxon>Viridiplantae</taxon>
        <taxon>Streptophyta</taxon>
        <taxon>Embryophyta</taxon>
        <taxon>Tracheophyta</taxon>
        <taxon>Spermatophyta</taxon>
        <taxon>Magnoliopsida</taxon>
        <taxon>eudicotyledons</taxon>
        <taxon>Gunneridae</taxon>
        <taxon>Pentapetalae</taxon>
        <taxon>asterids</taxon>
        <taxon>Ericales</taxon>
        <taxon>Theaceae</taxon>
        <taxon>Camellia</taxon>
    </lineage>
</organism>
<protein>
    <submittedName>
        <fullName evidence="1">Uncharacterized protein</fullName>
    </submittedName>
</protein>
<dbReference type="Gene3D" id="3.30.260.10">
    <property type="entry name" value="TCP-1-like chaperonin intermediate domain"/>
    <property type="match status" value="1"/>
</dbReference>
<dbReference type="Proteomes" id="UP000593564">
    <property type="component" value="Unassembled WGS sequence"/>
</dbReference>